<protein>
    <submittedName>
        <fullName evidence="1">Uncharacterized protein</fullName>
    </submittedName>
</protein>
<dbReference type="AlphaFoldDB" id="A0A5N6RTK8"/>
<dbReference type="Proteomes" id="UP000327013">
    <property type="component" value="Chromosome 8"/>
</dbReference>
<accession>A0A5N6RTK8</accession>
<dbReference type="EMBL" id="CM017328">
    <property type="protein sequence ID" value="KAE8124294.1"/>
    <property type="molecule type" value="Genomic_DNA"/>
</dbReference>
<reference evidence="1 2" key="1">
    <citation type="submission" date="2019-06" db="EMBL/GenBank/DDBJ databases">
        <title>A chromosomal-level reference genome of Carpinus fangiana (Coryloideae, Betulaceae).</title>
        <authorList>
            <person name="Yang X."/>
            <person name="Wang Z."/>
            <person name="Zhang L."/>
            <person name="Hao G."/>
            <person name="Liu J."/>
            <person name="Yang Y."/>
        </authorList>
    </citation>
    <scope>NUCLEOTIDE SEQUENCE [LARGE SCALE GENOMIC DNA]</scope>
    <source>
        <strain evidence="1">Cfa_2016G</strain>
        <tissue evidence="1">Leaf</tissue>
    </source>
</reference>
<evidence type="ECO:0000313" key="2">
    <source>
        <dbReference type="Proteomes" id="UP000327013"/>
    </source>
</evidence>
<sequence length="115" mass="12670">MPLVLLPNHIGNIICIKTAGLKPYASPSETLHLPPNSHPPRAHYNKAQLTGFYNYNVVFSALHDDELFSSKGDGNSSSSIPSCGWNTYSTNFCVSSLWWSEELVNEDSTKITGQL</sequence>
<proteinExistence type="predicted"/>
<organism evidence="1 2">
    <name type="scientific">Carpinus fangiana</name>
    <dbReference type="NCBI Taxonomy" id="176857"/>
    <lineage>
        <taxon>Eukaryota</taxon>
        <taxon>Viridiplantae</taxon>
        <taxon>Streptophyta</taxon>
        <taxon>Embryophyta</taxon>
        <taxon>Tracheophyta</taxon>
        <taxon>Spermatophyta</taxon>
        <taxon>Magnoliopsida</taxon>
        <taxon>eudicotyledons</taxon>
        <taxon>Gunneridae</taxon>
        <taxon>Pentapetalae</taxon>
        <taxon>rosids</taxon>
        <taxon>fabids</taxon>
        <taxon>Fagales</taxon>
        <taxon>Betulaceae</taxon>
        <taxon>Carpinus</taxon>
    </lineage>
</organism>
<evidence type="ECO:0000313" key="1">
    <source>
        <dbReference type="EMBL" id="KAE8124294.1"/>
    </source>
</evidence>
<gene>
    <name evidence="1" type="ORF">FH972_019193</name>
</gene>
<name>A0A5N6RTK8_9ROSI</name>
<keyword evidence="2" id="KW-1185">Reference proteome</keyword>